<proteinExistence type="inferred from homology"/>
<protein>
    <recommendedName>
        <fullName evidence="7">SGNH hydrolase-type esterase domain-containing protein</fullName>
    </recommendedName>
</protein>
<evidence type="ECO:0000256" key="2">
    <source>
        <dbReference type="ARBA" id="ARBA00022801"/>
    </source>
</evidence>
<evidence type="ECO:0000313" key="6">
    <source>
        <dbReference type="Proteomes" id="UP000317650"/>
    </source>
</evidence>
<dbReference type="PANTHER" id="PTHR46020:SF4">
    <property type="entry name" value="OS04G0650200 PROTEIN"/>
    <property type="match status" value="1"/>
</dbReference>
<name>A0A4S8JRM2_MUSBA</name>
<dbReference type="EMBL" id="PYDT01000004">
    <property type="protein sequence ID" value="THU64717.1"/>
    <property type="molecule type" value="Genomic_DNA"/>
</dbReference>
<keyword evidence="6" id="KW-1185">Reference proteome</keyword>
<evidence type="ECO:0008006" key="7">
    <source>
        <dbReference type="Google" id="ProtNLM"/>
    </source>
</evidence>
<keyword evidence="2" id="KW-0378">Hydrolase</keyword>
<dbReference type="PANTHER" id="PTHR46020">
    <property type="entry name" value="OSJNBB0059K02.9 PROTEIN"/>
    <property type="match status" value="1"/>
</dbReference>
<feature type="signal peptide" evidence="4">
    <location>
        <begin position="1"/>
        <end position="22"/>
    </location>
</feature>
<evidence type="ECO:0000256" key="1">
    <source>
        <dbReference type="ARBA" id="ARBA00008668"/>
    </source>
</evidence>
<dbReference type="Proteomes" id="UP000317650">
    <property type="component" value="Chromosome 1"/>
</dbReference>
<feature type="chain" id="PRO_5020398981" description="SGNH hydrolase-type esterase domain-containing protein" evidence="4">
    <location>
        <begin position="23"/>
        <end position="385"/>
    </location>
</feature>
<dbReference type="InterPro" id="IPR036514">
    <property type="entry name" value="SGNH_hydro_sf"/>
</dbReference>
<dbReference type="GO" id="GO:0006629">
    <property type="term" value="P:lipid metabolic process"/>
    <property type="evidence" value="ECO:0007669"/>
    <property type="project" value="UniProtKB-KW"/>
</dbReference>
<reference evidence="5 6" key="1">
    <citation type="journal article" date="2019" name="Nat. Plants">
        <title>Genome sequencing of Musa balbisiana reveals subgenome evolution and function divergence in polyploid bananas.</title>
        <authorList>
            <person name="Yao X."/>
        </authorList>
    </citation>
    <scope>NUCLEOTIDE SEQUENCE [LARGE SCALE GENOMIC DNA]</scope>
    <source>
        <strain evidence="6">cv. DH-PKW</strain>
        <tissue evidence="5">Leaves</tissue>
    </source>
</reference>
<evidence type="ECO:0000256" key="3">
    <source>
        <dbReference type="ARBA" id="ARBA00023098"/>
    </source>
</evidence>
<evidence type="ECO:0000313" key="5">
    <source>
        <dbReference type="EMBL" id="THU64717.1"/>
    </source>
</evidence>
<comment type="similarity">
    <text evidence="1">Belongs to the 'GDSL' lipolytic enzyme family.</text>
</comment>
<dbReference type="SUPFAM" id="SSF52266">
    <property type="entry name" value="SGNH hydrolase"/>
    <property type="match status" value="1"/>
</dbReference>
<evidence type="ECO:0000256" key="4">
    <source>
        <dbReference type="SAM" id="SignalP"/>
    </source>
</evidence>
<gene>
    <name evidence="5" type="ORF">C4D60_Mb01t29380</name>
</gene>
<accession>A0A4S8JRM2</accession>
<dbReference type="GO" id="GO:0016788">
    <property type="term" value="F:hydrolase activity, acting on ester bonds"/>
    <property type="evidence" value="ECO:0007669"/>
    <property type="project" value="InterPro"/>
</dbReference>
<dbReference type="InterPro" id="IPR001087">
    <property type="entry name" value="GDSL"/>
</dbReference>
<dbReference type="Gene3D" id="3.40.50.1110">
    <property type="entry name" value="SGNH hydrolase"/>
    <property type="match status" value="1"/>
</dbReference>
<organism evidence="5 6">
    <name type="scientific">Musa balbisiana</name>
    <name type="common">Banana</name>
    <dbReference type="NCBI Taxonomy" id="52838"/>
    <lineage>
        <taxon>Eukaryota</taxon>
        <taxon>Viridiplantae</taxon>
        <taxon>Streptophyta</taxon>
        <taxon>Embryophyta</taxon>
        <taxon>Tracheophyta</taxon>
        <taxon>Spermatophyta</taxon>
        <taxon>Magnoliopsida</taxon>
        <taxon>Liliopsida</taxon>
        <taxon>Zingiberales</taxon>
        <taxon>Musaceae</taxon>
        <taxon>Musa</taxon>
    </lineage>
</organism>
<dbReference type="STRING" id="52838.A0A4S8JRM2"/>
<dbReference type="Pfam" id="PF00657">
    <property type="entry name" value="Lipase_GDSL"/>
    <property type="match status" value="1"/>
</dbReference>
<sequence>MERVILCAFSLVFLMMGTTITGSDTGKQEEEYRARKLFVFGDSYADTGNLGKKLGRNIARSWFEPYGMTFPKKPTGRFSDGKVLTDYLASLIRISSPIPYKIRRVGDKLMLLQNGMNFAVSGSGIFDTGNFQRNLSTQIDEFQSQIDVGVFSEHDIKFSVALIAASGNDYLHFSQLDPNYLLVSIREGNMTMFPYERKNDNHDDVLPVLLQHLHRFMDRLFAQLKADLKRFDRIGVPKVVVTNLHPIQCIPYYTRQTNYTICPANISEAVADHNRRVDRLVEELDGGSNTTTFLSLDVNTAFSNVLRQVNGAETIKYLLAPCCESSSGTAACSQVDAQGNKLYRVCRHPEEHFYWDSAHPTQAGWAAAFQYLEPSLRSFLLPCPV</sequence>
<keyword evidence="3" id="KW-0443">Lipid metabolism</keyword>
<comment type="caution">
    <text evidence="5">The sequence shown here is derived from an EMBL/GenBank/DDBJ whole genome shotgun (WGS) entry which is preliminary data.</text>
</comment>
<dbReference type="AlphaFoldDB" id="A0A4S8JRM2"/>
<keyword evidence="4" id="KW-0732">Signal</keyword>